<dbReference type="Proteomes" id="UP000177187">
    <property type="component" value="Unassembled WGS sequence"/>
</dbReference>
<evidence type="ECO:0000256" key="3">
    <source>
        <dbReference type="ARBA" id="ARBA00023015"/>
    </source>
</evidence>
<evidence type="ECO:0000256" key="4">
    <source>
        <dbReference type="ARBA" id="ARBA00023125"/>
    </source>
</evidence>
<evidence type="ECO:0000259" key="7">
    <source>
        <dbReference type="PROSITE" id="PS50110"/>
    </source>
</evidence>
<dbReference type="InterPro" id="IPR011006">
    <property type="entry name" value="CheY-like_superfamily"/>
</dbReference>
<dbReference type="InterPro" id="IPR050595">
    <property type="entry name" value="Bact_response_regulator"/>
</dbReference>
<dbReference type="GO" id="GO:0000160">
    <property type="term" value="P:phosphorelay signal transduction system"/>
    <property type="evidence" value="ECO:0007669"/>
    <property type="project" value="UniProtKB-KW"/>
</dbReference>
<keyword evidence="1 6" id="KW-0597">Phosphoprotein</keyword>
<evidence type="ECO:0000256" key="5">
    <source>
        <dbReference type="ARBA" id="ARBA00023163"/>
    </source>
</evidence>
<keyword evidence="4" id="KW-0238">DNA-binding</keyword>
<dbReference type="AlphaFoldDB" id="A0A1F5F4K0"/>
<evidence type="ECO:0000313" key="9">
    <source>
        <dbReference type="Proteomes" id="UP000177187"/>
    </source>
</evidence>
<evidence type="ECO:0000313" key="8">
    <source>
        <dbReference type="EMBL" id="OGD74568.1"/>
    </source>
</evidence>
<protein>
    <recommendedName>
        <fullName evidence="7">Response regulatory domain-containing protein</fullName>
    </recommendedName>
</protein>
<comment type="caution">
    <text evidence="8">The sequence shown here is derived from an EMBL/GenBank/DDBJ whole genome shotgun (WGS) entry which is preliminary data.</text>
</comment>
<evidence type="ECO:0000256" key="1">
    <source>
        <dbReference type="ARBA" id="ARBA00022553"/>
    </source>
</evidence>
<name>A0A1F5F4K0_9BACT</name>
<dbReference type="PANTHER" id="PTHR44591">
    <property type="entry name" value="STRESS RESPONSE REGULATOR PROTEIN 1"/>
    <property type="match status" value="1"/>
</dbReference>
<accession>A0A1F5F4K0</accession>
<evidence type="ECO:0000256" key="6">
    <source>
        <dbReference type="PROSITE-ProRule" id="PRU00169"/>
    </source>
</evidence>
<sequence length="130" mass="14651">MPKVLIVDDERHIVETLTLAFEKRGYQVVGSSDATQCVPLADREKPDVIILDVMMPGMDGYEVFNRLGEDDRSSRIPVVVLTAKPDEIYRRISEGIGAKLHLTKPFKPYAVVEQVERMLDELRSVPTAQP</sequence>
<dbReference type="EMBL" id="MFAF01000100">
    <property type="protein sequence ID" value="OGD74568.1"/>
    <property type="molecule type" value="Genomic_DNA"/>
</dbReference>
<dbReference type="PROSITE" id="PS50110">
    <property type="entry name" value="RESPONSE_REGULATORY"/>
    <property type="match status" value="1"/>
</dbReference>
<dbReference type="InterPro" id="IPR001789">
    <property type="entry name" value="Sig_transdc_resp-reg_receiver"/>
</dbReference>
<dbReference type="Gene3D" id="3.40.50.2300">
    <property type="match status" value="1"/>
</dbReference>
<feature type="modified residue" description="4-aspartylphosphate" evidence="6">
    <location>
        <position position="52"/>
    </location>
</feature>
<organism evidence="8 9">
    <name type="scientific">Candidatus Coatesbacteria bacterium RBG_13_66_14</name>
    <dbReference type="NCBI Taxonomy" id="1817816"/>
    <lineage>
        <taxon>Bacteria</taxon>
        <taxon>Candidatus Coatesiibacteriota</taxon>
    </lineage>
</organism>
<dbReference type="GO" id="GO:0003677">
    <property type="term" value="F:DNA binding"/>
    <property type="evidence" value="ECO:0007669"/>
    <property type="project" value="UniProtKB-KW"/>
</dbReference>
<evidence type="ECO:0000256" key="2">
    <source>
        <dbReference type="ARBA" id="ARBA00023012"/>
    </source>
</evidence>
<dbReference type="Pfam" id="PF00072">
    <property type="entry name" value="Response_reg"/>
    <property type="match status" value="1"/>
</dbReference>
<reference evidence="8 9" key="1">
    <citation type="journal article" date="2016" name="Nat. Commun.">
        <title>Thousands of microbial genomes shed light on interconnected biogeochemical processes in an aquifer system.</title>
        <authorList>
            <person name="Anantharaman K."/>
            <person name="Brown C.T."/>
            <person name="Hug L.A."/>
            <person name="Sharon I."/>
            <person name="Castelle C.J."/>
            <person name="Probst A.J."/>
            <person name="Thomas B.C."/>
            <person name="Singh A."/>
            <person name="Wilkins M.J."/>
            <person name="Karaoz U."/>
            <person name="Brodie E.L."/>
            <person name="Williams K.H."/>
            <person name="Hubbard S.S."/>
            <person name="Banfield J.F."/>
        </authorList>
    </citation>
    <scope>NUCLEOTIDE SEQUENCE [LARGE SCALE GENOMIC DNA]</scope>
</reference>
<dbReference type="PANTHER" id="PTHR44591:SF3">
    <property type="entry name" value="RESPONSE REGULATORY DOMAIN-CONTAINING PROTEIN"/>
    <property type="match status" value="1"/>
</dbReference>
<feature type="domain" description="Response regulatory" evidence="7">
    <location>
        <begin position="3"/>
        <end position="119"/>
    </location>
</feature>
<dbReference type="FunFam" id="3.40.50.2300:FF:000001">
    <property type="entry name" value="DNA-binding response regulator PhoB"/>
    <property type="match status" value="1"/>
</dbReference>
<keyword evidence="3" id="KW-0805">Transcription regulation</keyword>
<gene>
    <name evidence="8" type="ORF">A2Y64_00940</name>
</gene>
<proteinExistence type="predicted"/>
<keyword evidence="2" id="KW-0902">Two-component regulatory system</keyword>
<dbReference type="STRING" id="1817816.A2Y64_00940"/>
<keyword evidence="5" id="KW-0804">Transcription</keyword>
<dbReference type="SUPFAM" id="SSF52172">
    <property type="entry name" value="CheY-like"/>
    <property type="match status" value="1"/>
</dbReference>
<dbReference type="SMART" id="SM00448">
    <property type="entry name" value="REC"/>
    <property type="match status" value="1"/>
</dbReference>